<feature type="signal peptide" evidence="12">
    <location>
        <begin position="1"/>
        <end position="20"/>
    </location>
</feature>
<dbReference type="Proteomes" id="UP001055439">
    <property type="component" value="Chromosome 5"/>
</dbReference>
<evidence type="ECO:0000313" key="14">
    <source>
        <dbReference type="EMBL" id="URE06161.1"/>
    </source>
</evidence>
<dbReference type="SUPFAM" id="SSF51182">
    <property type="entry name" value="RmlC-like cupins"/>
    <property type="match status" value="4"/>
</dbReference>
<keyword evidence="4" id="KW-0964">Secreted</keyword>
<name>A0A9E7G133_9LILI</name>
<evidence type="ECO:0000256" key="9">
    <source>
        <dbReference type="PIRSR" id="PIRSR601929-2"/>
    </source>
</evidence>
<keyword evidence="5 8" id="KW-0479">Metal-binding</keyword>
<keyword evidence="15" id="KW-1185">Reference proteome</keyword>
<feature type="disulfide bond" evidence="10">
    <location>
        <begin position="311"/>
        <end position="326"/>
    </location>
</feature>
<proteinExistence type="inferred from homology"/>
<dbReference type="PRINTS" id="PR00325">
    <property type="entry name" value="GERMIN"/>
</dbReference>
<evidence type="ECO:0000256" key="12">
    <source>
        <dbReference type="SAM" id="SignalP"/>
    </source>
</evidence>
<dbReference type="GO" id="GO:0048046">
    <property type="term" value="C:apoplast"/>
    <property type="evidence" value="ECO:0007669"/>
    <property type="project" value="UniProtKB-SubCell"/>
</dbReference>
<dbReference type="InterPro" id="IPR001929">
    <property type="entry name" value="Germin"/>
</dbReference>
<dbReference type="PANTHER" id="PTHR31238">
    <property type="entry name" value="GERMIN-LIKE PROTEIN SUBFAMILY 3 MEMBER 3"/>
    <property type="match status" value="1"/>
</dbReference>
<accession>A0A9E7G133</accession>
<sequence>MAAKILLIALLALASSHALASDPSPLQDFCVADMDSKVRVNGFVCKDPTVVKAEDFFSTGLDKAGDTGKKLGSNVTAVNVNKIVGLNTLGISMVRIDYAPKGLNAPHTHPRATEILTVIEGQLFVGFVTSNSDNGNRLFTKMLKKGDVFVFPEGLIHFQFNPGHTNTVAIGALSSQNPGTITIANAVFGSKPPISDEVLAKAFQITRMAAKTLLLALLAVASSLAMASDPSPLQDFCVADKDSKVLVNGFVCKDPKVVKAEDFFFRGLDKAGDTGKKLGSNMAAKILLISLLAMASSLAMASDPSPLQDFCVADKASKVLVNGFVCKDPMQVTAEDFFAMGLDKAGNTENKVGSMVTAVNVNKLAGLNTLGISMVRIDYAPRGLNPPHTHPRATEILTVIEGQLLVGFVTSNTDNGNRLFTKMLKKGDVFVFPEGLIHFQFNPGHKTVAIGALSSQNPGTITIANAVFGSKPPISDDVLAKAFQVDKKTVDWLQAHLPMAAKILLIALLALASSHALASDPSPLQDFCVADMDSKEGQLFVGFVTSNSDNGNRLFTKMLKKGDVFVFPEGLIHFQFNPGHTNTVAIGALSSQNPGTITIANAVFGSKPPISDEVLAKAFQVDKKTIDWLQAHAGEWVRLQGPQGGESRRLLLQGTRQGWRHRKEARLQCHCRQREQARRTQHPGHLHGSHRLRAQRPQPSPHSPRATEILTVTEGQLFDAFVTSNSDNGNRLFTKMLKKGDVFVFLQGLIHFQFNPGYTNTVAIGALSSQNPGTITIADAVFGSKPPISDEVLAKAFQVDKKTIDWLQAQF</sequence>
<feature type="domain" description="Cupin type-1" evidence="13">
    <location>
        <begin position="59"/>
        <end position="211"/>
    </location>
</feature>
<feature type="binding site" evidence="8">
    <location>
        <position position="395"/>
    </location>
    <ligand>
        <name>oxalate</name>
        <dbReference type="ChEBI" id="CHEBI:30623"/>
    </ligand>
</feature>
<feature type="binding site" evidence="8">
    <location>
        <position position="390"/>
    </location>
    <ligand>
        <name>oxalate</name>
        <dbReference type="ChEBI" id="CHEBI:30623"/>
    </ligand>
</feature>
<evidence type="ECO:0000256" key="6">
    <source>
        <dbReference type="ARBA" id="ARBA00023157"/>
    </source>
</evidence>
<comment type="subcellular location">
    <subcellularLocation>
        <location evidence="1">Secreted</location>
        <location evidence="1">Extracellular space</location>
        <location evidence="1">Apoplast</location>
    </subcellularLocation>
</comment>
<dbReference type="InterPro" id="IPR011051">
    <property type="entry name" value="RmlC_Cupin_sf"/>
</dbReference>
<feature type="region of interest" description="Disordered" evidence="11">
    <location>
        <begin position="672"/>
        <end position="705"/>
    </location>
</feature>
<dbReference type="OrthoDB" id="1879185at2759"/>
<evidence type="ECO:0000256" key="7">
    <source>
        <dbReference type="ARBA" id="ARBA00023211"/>
    </source>
</evidence>
<feature type="binding site" evidence="8">
    <location>
        <position position="385"/>
    </location>
    <ligand>
        <name>oxalate</name>
        <dbReference type="ChEBI" id="CHEBI:30623"/>
    </ligand>
</feature>
<dbReference type="SMART" id="SM00835">
    <property type="entry name" value="Cupin_1"/>
    <property type="match status" value="4"/>
</dbReference>
<dbReference type="PROSITE" id="PS00725">
    <property type="entry name" value="GERMIN"/>
    <property type="match status" value="2"/>
</dbReference>
<feature type="binding site" evidence="9">
    <location>
        <position position="390"/>
    </location>
    <ligand>
        <name>Mn(2+)</name>
        <dbReference type="ChEBI" id="CHEBI:29035"/>
    </ligand>
</feature>
<comment type="similarity">
    <text evidence="2">Belongs to the germin family.</text>
</comment>
<dbReference type="AlphaFoldDB" id="A0A9E7G133"/>
<feature type="chain" id="PRO_5039491673" evidence="12">
    <location>
        <begin position="21"/>
        <end position="811"/>
    </location>
</feature>
<dbReference type="Pfam" id="PF00190">
    <property type="entry name" value="Cupin_1"/>
    <property type="match status" value="4"/>
</dbReference>
<evidence type="ECO:0000256" key="10">
    <source>
        <dbReference type="PIRSR" id="PIRSR601929-3"/>
    </source>
</evidence>
<keyword evidence="12" id="KW-0732">Signal</keyword>
<evidence type="ECO:0000256" key="1">
    <source>
        <dbReference type="ARBA" id="ARBA00004271"/>
    </source>
</evidence>
<evidence type="ECO:0000256" key="8">
    <source>
        <dbReference type="PIRSR" id="PIRSR601929-1"/>
    </source>
</evidence>
<keyword evidence="6 10" id="KW-1015">Disulfide bond</keyword>
<feature type="domain" description="Cupin type-1" evidence="13">
    <location>
        <begin position="340"/>
        <end position="491"/>
    </location>
</feature>
<dbReference type="Gene3D" id="2.60.120.10">
    <property type="entry name" value="Jelly Rolls"/>
    <property type="match status" value="5"/>
</dbReference>
<evidence type="ECO:0000256" key="3">
    <source>
        <dbReference type="ARBA" id="ARBA00022523"/>
    </source>
</evidence>
<evidence type="ECO:0000256" key="11">
    <source>
        <dbReference type="SAM" id="MobiDB-lite"/>
    </source>
</evidence>
<reference evidence="14" key="1">
    <citation type="submission" date="2022-05" db="EMBL/GenBank/DDBJ databases">
        <title>The Musa troglodytarum L. genome provides insights into the mechanism of non-climacteric behaviour and enrichment of carotenoids.</title>
        <authorList>
            <person name="Wang J."/>
        </authorList>
    </citation>
    <scope>NUCLEOTIDE SEQUENCE</scope>
    <source>
        <tissue evidence="14">Leaf</tissue>
    </source>
</reference>
<evidence type="ECO:0000313" key="15">
    <source>
        <dbReference type="Proteomes" id="UP001055439"/>
    </source>
</evidence>
<keyword evidence="7 8" id="KW-0464">Manganese</keyword>
<dbReference type="GO" id="GO:0030145">
    <property type="term" value="F:manganese ion binding"/>
    <property type="evidence" value="ECO:0007669"/>
    <property type="project" value="InterPro"/>
</dbReference>
<feature type="domain" description="Cupin type-1" evidence="13">
    <location>
        <begin position="690"/>
        <end position="805"/>
    </location>
</feature>
<feature type="binding site" evidence="9">
    <location>
        <position position="395"/>
    </location>
    <ligand>
        <name>Mn(2+)</name>
        <dbReference type="ChEBI" id="CHEBI:29035"/>
    </ligand>
</feature>
<organism evidence="14 15">
    <name type="scientific">Musa troglodytarum</name>
    <name type="common">fe'i banana</name>
    <dbReference type="NCBI Taxonomy" id="320322"/>
    <lineage>
        <taxon>Eukaryota</taxon>
        <taxon>Viridiplantae</taxon>
        <taxon>Streptophyta</taxon>
        <taxon>Embryophyta</taxon>
        <taxon>Tracheophyta</taxon>
        <taxon>Spermatophyta</taxon>
        <taxon>Magnoliopsida</taxon>
        <taxon>Liliopsida</taxon>
        <taxon>Zingiberales</taxon>
        <taxon>Musaceae</taxon>
        <taxon>Musa</taxon>
    </lineage>
</organism>
<dbReference type="InterPro" id="IPR006045">
    <property type="entry name" value="Cupin_1"/>
</dbReference>
<feature type="compositionally biased region" description="Basic residues" evidence="11">
    <location>
        <begin position="679"/>
        <end position="694"/>
    </location>
</feature>
<evidence type="ECO:0000259" key="13">
    <source>
        <dbReference type="SMART" id="SM00835"/>
    </source>
</evidence>
<dbReference type="InterPro" id="IPR014710">
    <property type="entry name" value="RmlC-like_jellyroll"/>
</dbReference>
<evidence type="ECO:0000256" key="4">
    <source>
        <dbReference type="ARBA" id="ARBA00022525"/>
    </source>
</evidence>
<keyword evidence="3" id="KW-0052">Apoplast</keyword>
<dbReference type="FunFam" id="2.60.120.10:FF:000333">
    <property type="entry name" value="Germin-like protein subfamily 3 member 1"/>
    <property type="match status" value="1"/>
</dbReference>
<evidence type="ECO:0000256" key="5">
    <source>
        <dbReference type="ARBA" id="ARBA00022723"/>
    </source>
</evidence>
<feature type="binding site" evidence="9">
    <location>
        <position position="388"/>
    </location>
    <ligand>
        <name>Mn(2+)</name>
        <dbReference type="ChEBI" id="CHEBI:29035"/>
    </ligand>
</feature>
<dbReference type="EMBL" id="CP097507">
    <property type="protein sequence ID" value="URE06161.1"/>
    <property type="molecule type" value="Genomic_DNA"/>
</dbReference>
<protein>
    <submittedName>
        <fullName evidence="14">Germin-like protein</fullName>
    </submittedName>
</protein>
<feature type="binding site" evidence="9">
    <location>
        <position position="438"/>
    </location>
    <ligand>
        <name>Mn(2+)</name>
        <dbReference type="ChEBI" id="CHEBI:29035"/>
    </ligand>
</feature>
<dbReference type="InterPro" id="IPR019780">
    <property type="entry name" value="Germin_Mn-BS"/>
</dbReference>
<evidence type="ECO:0000256" key="2">
    <source>
        <dbReference type="ARBA" id="ARBA00007456"/>
    </source>
</evidence>
<dbReference type="CDD" id="cd02241">
    <property type="entry name" value="cupin_OxOx"/>
    <property type="match status" value="3"/>
</dbReference>
<dbReference type="FunFam" id="2.60.120.10:FF:000005">
    <property type="entry name" value="Germin-like protein subfamily 1 member 8"/>
    <property type="match status" value="2"/>
</dbReference>
<feature type="domain" description="Cupin type-1" evidence="13">
    <location>
        <begin position="514"/>
        <end position="627"/>
    </location>
</feature>
<gene>
    <name evidence="14" type="ORF">MUK42_19163</name>
</gene>